<proteinExistence type="predicted"/>
<evidence type="ECO:0000313" key="5">
    <source>
        <dbReference type="EMBL" id="GMF65977.1"/>
    </source>
</evidence>
<protein>
    <submittedName>
        <fullName evidence="5">Unnamed protein product</fullName>
    </submittedName>
</protein>
<feature type="domain" description="DDE Tnp4" evidence="4">
    <location>
        <begin position="80"/>
        <end position="249"/>
    </location>
</feature>
<evidence type="ECO:0000256" key="1">
    <source>
        <dbReference type="ARBA" id="ARBA00001968"/>
    </source>
</evidence>
<dbReference type="OrthoDB" id="116425at2759"/>
<evidence type="ECO:0000256" key="2">
    <source>
        <dbReference type="ARBA" id="ARBA00022723"/>
    </source>
</evidence>
<comment type="cofactor">
    <cofactor evidence="1">
        <name>a divalent metal cation</name>
        <dbReference type="ChEBI" id="CHEBI:60240"/>
    </cofactor>
</comment>
<dbReference type="AlphaFoldDB" id="A0A9W7DAN9"/>
<keyword evidence="6" id="KW-1185">Reference proteome</keyword>
<evidence type="ECO:0000259" key="4">
    <source>
        <dbReference type="Pfam" id="PF13359"/>
    </source>
</evidence>
<name>A0A9W7DAN9_9STRA</name>
<keyword evidence="2" id="KW-0479">Metal-binding</keyword>
<dbReference type="Pfam" id="PF13359">
    <property type="entry name" value="DDE_Tnp_4"/>
    <property type="match status" value="1"/>
</dbReference>
<dbReference type="InterPro" id="IPR027806">
    <property type="entry name" value="HARBI1_dom"/>
</dbReference>
<evidence type="ECO:0000256" key="3">
    <source>
        <dbReference type="SAM" id="MobiDB-lite"/>
    </source>
</evidence>
<organism evidence="5 6">
    <name type="scientific">Phytophthora lilii</name>
    <dbReference type="NCBI Taxonomy" id="2077276"/>
    <lineage>
        <taxon>Eukaryota</taxon>
        <taxon>Sar</taxon>
        <taxon>Stramenopiles</taxon>
        <taxon>Oomycota</taxon>
        <taxon>Peronosporomycetes</taxon>
        <taxon>Peronosporales</taxon>
        <taxon>Peronosporaceae</taxon>
        <taxon>Phytophthora</taxon>
    </lineage>
</organism>
<gene>
    <name evidence="5" type="ORF">Plil01_001854800</name>
</gene>
<dbReference type="EMBL" id="BSXW01012521">
    <property type="protein sequence ID" value="GMF65977.1"/>
    <property type="molecule type" value="Genomic_DNA"/>
</dbReference>
<feature type="region of interest" description="Disordered" evidence="3">
    <location>
        <begin position="313"/>
        <end position="335"/>
    </location>
</feature>
<feature type="compositionally biased region" description="Acidic residues" evidence="3">
    <location>
        <begin position="313"/>
        <end position="328"/>
    </location>
</feature>
<dbReference type="Proteomes" id="UP001165083">
    <property type="component" value="Unassembled WGS sequence"/>
</dbReference>
<comment type="caution">
    <text evidence="5">The sequence shown here is derived from an EMBL/GenBank/DDBJ whole genome shotgun (WGS) entry which is preliminary data.</text>
</comment>
<evidence type="ECO:0000313" key="6">
    <source>
        <dbReference type="Proteomes" id="UP001165083"/>
    </source>
</evidence>
<reference evidence="5" key="1">
    <citation type="submission" date="2023-04" db="EMBL/GenBank/DDBJ databases">
        <title>Phytophthora lilii NBRC 32176.</title>
        <authorList>
            <person name="Ichikawa N."/>
            <person name="Sato H."/>
            <person name="Tonouchi N."/>
        </authorList>
    </citation>
    <scope>NUCLEOTIDE SEQUENCE</scope>
    <source>
        <strain evidence="5">NBRC 32176</strain>
    </source>
</reference>
<accession>A0A9W7DAN9</accession>
<dbReference type="GO" id="GO:0046872">
    <property type="term" value="F:metal ion binding"/>
    <property type="evidence" value="ECO:0007669"/>
    <property type="project" value="UniProtKB-KW"/>
</dbReference>
<sequence>MMLVVMKCGGTWEMLADIFRVKTPTFIKTIVGFLEIVAPKMYDAWVASHADEQKMRSLVTSGHTFTHYPCALYATDVTFQQSNRPSGSIAEAMPWYSAKHKLYGYKVEVSVNPRGLAINCTRHSRGNTADITMFRENQAFHLSARHKGEGELRLVDDGPLLEMYPDEWAVLADKGYQGLADHVRCIHPKKGNNLTPDEATMNDNISSDRVIVENYFGRLCNLWRICAEKFRWSEKLYDDVFHVCASLTNYHITLHPLREESGDIYRQQCNRLIAIGNEINTKRRMRQERYRRNKRLRHTMNLNDNLGDDTFNDLDDEEGFDDDDDDDSVVTQMSF</sequence>